<organism evidence="2 3">
    <name type="scientific">Panicum miliaceum</name>
    <name type="common">Proso millet</name>
    <name type="synonym">Broomcorn millet</name>
    <dbReference type="NCBI Taxonomy" id="4540"/>
    <lineage>
        <taxon>Eukaryota</taxon>
        <taxon>Viridiplantae</taxon>
        <taxon>Streptophyta</taxon>
        <taxon>Embryophyta</taxon>
        <taxon>Tracheophyta</taxon>
        <taxon>Spermatophyta</taxon>
        <taxon>Magnoliopsida</taxon>
        <taxon>Liliopsida</taxon>
        <taxon>Poales</taxon>
        <taxon>Poaceae</taxon>
        <taxon>PACMAD clade</taxon>
        <taxon>Panicoideae</taxon>
        <taxon>Panicodae</taxon>
        <taxon>Paniceae</taxon>
        <taxon>Panicinae</taxon>
        <taxon>Panicum</taxon>
        <taxon>Panicum sect. Panicum</taxon>
    </lineage>
</organism>
<protein>
    <submittedName>
        <fullName evidence="2">Uncharacterized protein</fullName>
    </submittedName>
</protein>
<keyword evidence="3" id="KW-1185">Reference proteome</keyword>
<evidence type="ECO:0000313" key="2">
    <source>
        <dbReference type="EMBL" id="RLN08034.1"/>
    </source>
</evidence>
<name>A0A3L6RRW3_PANMI</name>
<dbReference type="EMBL" id="PQIB02000007">
    <property type="protein sequence ID" value="RLN08034.1"/>
    <property type="molecule type" value="Genomic_DNA"/>
</dbReference>
<dbReference type="STRING" id="4540.A0A3L6RRW3"/>
<feature type="compositionally biased region" description="Low complexity" evidence="1">
    <location>
        <begin position="144"/>
        <end position="177"/>
    </location>
</feature>
<dbReference type="AlphaFoldDB" id="A0A3L6RRW3"/>
<evidence type="ECO:0000313" key="3">
    <source>
        <dbReference type="Proteomes" id="UP000275267"/>
    </source>
</evidence>
<feature type="region of interest" description="Disordered" evidence="1">
    <location>
        <begin position="119"/>
        <end position="192"/>
    </location>
</feature>
<gene>
    <name evidence="2" type="ORF">C2845_PM11G19450</name>
</gene>
<sequence length="294" mass="32157">MKHSAAADTAGRARLLPHAASGYFVAVVVDGEMAVVTGDMAEEAYRKTRARRPPGPGPVLIPRREHVSMRDAGGGRGHRNWLFPARDASPPDASAVLAAAAAPPTHAVFIFRFELADGGRRAPPRSPQQPASQYGLAHPEPAAPRRGSASSRRPLPAAVAPAAPHTRFRLAAPAAPCQGPPRRRRPRAAPPRRLLRAHHGRRRQKFGSWRERTRIWVSSLLRRKIAAPFGYSVGGCFFFCEGCILGLSRVMHRLLETVLQKGRSLHSPTHNARNACMMLTKQIMLGRNSESRSY</sequence>
<dbReference type="Proteomes" id="UP000275267">
    <property type="component" value="Unassembled WGS sequence"/>
</dbReference>
<comment type="caution">
    <text evidence="2">The sequence shown here is derived from an EMBL/GenBank/DDBJ whole genome shotgun (WGS) entry which is preliminary data.</text>
</comment>
<proteinExistence type="predicted"/>
<dbReference type="InterPro" id="IPR008586">
    <property type="entry name" value="DUF868_pln"/>
</dbReference>
<reference evidence="3" key="1">
    <citation type="journal article" date="2019" name="Nat. Commun.">
        <title>The genome of broomcorn millet.</title>
        <authorList>
            <person name="Zou C."/>
            <person name="Miki D."/>
            <person name="Li D."/>
            <person name="Tang Q."/>
            <person name="Xiao L."/>
            <person name="Rajput S."/>
            <person name="Deng P."/>
            <person name="Jia W."/>
            <person name="Huang R."/>
            <person name="Zhang M."/>
            <person name="Sun Y."/>
            <person name="Hu J."/>
            <person name="Fu X."/>
            <person name="Schnable P.S."/>
            <person name="Li F."/>
            <person name="Zhang H."/>
            <person name="Feng B."/>
            <person name="Zhu X."/>
            <person name="Liu R."/>
            <person name="Schnable J.C."/>
            <person name="Zhu J.-K."/>
            <person name="Zhang H."/>
        </authorList>
    </citation>
    <scope>NUCLEOTIDE SEQUENCE [LARGE SCALE GENOMIC DNA]</scope>
</reference>
<evidence type="ECO:0000256" key="1">
    <source>
        <dbReference type="SAM" id="MobiDB-lite"/>
    </source>
</evidence>
<dbReference type="Pfam" id="PF05910">
    <property type="entry name" value="DUF868"/>
    <property type="match status" value="1"/>
</dbReference>
<accession>A0A3L6RRW3</accession>